<gene>
    <name evidence="1" type="ORF">H8696_04235</name>
</gene>
<keyword evidence="2" id="KW-1185">Reference proteome</keyword>
<dbReference type="EMBL" id="JACRSR010000001">
    <property type="protein sequence ID" value="MBC8531053.1"/>
    <property type="molecule type" value="Genomic_DNA"/>
</dbReference>
<sequence>MMNLDGAVAECVEAAEKMFRNGAEGCVHSVYRSVINLQLPGRLMALHPSEATKTPLSITLRGTLPKAVRGMPVRFTPRWLEIEDTIIFAGERQVWNPKLAGRLTRDTMDGIARAIERNLFAFMDKEGSDSGVLTAAFQKRIAAMEKAAGWREVLEQVPSLIGLGQGLTPSGDDFLVGMLWACRLTAAPFDELSNRVRELAGGTNDLSREFLLRSCEGEFGEKLHRLAREGNEAAVKSVAETGHSSGRDTLRGILMALRVAVNMEESL</sequence>
<accession>A0A926D3G2</accession>
<proteinExistence type="predicted"/>
<evidence type="ECO:0000313" key="2">
    <source>
        <dbReference type="Proteomes" id="UP000623172"/>
    </source>
</evidence>
<protein>
    <submittedName>
        <fullName evidence="1">DUF2877 domain-containing protein</fullName>
    </submittedName>
</protein>
<comment type="caution">
    <text evidence="1">The sequence shown here is derived from an EMBL/GenBank/DDBJ whole genome shotgun (WGS) entry which is preliminary data.</text>
</comment>
<dbReference type="AlphaFoldDB" id="A0A926D3G2"/>
<name>A0A926D3G2_9FIRM</name>
<dbReference type="InterPro" id="IPR021530">
    <property type="entry name" value="AllH-like"/>
</dbReference>
<reference evidence="1" key="1">
    <citation type="submission" date="2020-08" db="EMBL/GenBank/DDBJ databases">
        <title>Genome public.</title>
        <authorList>
            <person name="Liu C."/>
            <person name="Sun Q."/>
        </authorList>
    </citation>
    <scope>NUCLEOTIDE SEQUENCE</scope>
    <source>
        <strain evidence="1">NSJ-53</strain>
    </source>
</reference>
<evidence type="ECO:0000313" key="1">
    <source>
        <dbReference type="EMBL" id="MBC8531053.1"/>
    </source>
</evidence>
<dbReference type="Pfam" id="PF11392">
    <property type="entry name" value="AllH"/>
    <property type="match status" value="1"/>
</dbReference>
<dbReference type="Proteomes" id="UP000623172">
    <property type="component" value="Unassembled WGS sequence"/>
</dbReference>
<organism evidence="1 2">
    <name type="scientific">Gehongia tenuis</name>
    <dbReference type="NCBI Taxonomy" id="2763655"/>
    <lineage>
        <taxon>Bacteria</taxon>
        <taxon>Bacillati</taxon>
        <taxon>Bacillota</taxon>
        <taxon>Clostridia</taxon>
        <taxon>Christensenellales</taxon>
        <taxon>Christensenellaceae</taxon>
        <taxon>Gehongia</taxon>
    </lineage>
</organism>